<dbReference type="AlphaFoldDB" id="A0A371PIY4"/>
<accession>A0A371PIY4</accession>
<sequence length="409" mass="46558">MKLSRFIPLLLILAIVTSGCSQISFKKEKEVELTIFTRYASGYGYNELKGLIEERFPNIKLKTLVPKVPLATDEEIVSLILEEKPDLYYSYNPNNYTDEIELIDLSPIMIKDQSQLSDIQQTLYNQAFIGDGKVTQLSPTFSMPVIFINRSMLKDKNVAEPGSTWTWDEFRSIAEQTSDSALRRYGYELKYYNWFTILEWAGKVNGLSMTDENDRLILDQPEWEAVAMQIAEDNLNGVIRQTHTSEDNGDTVALKVALLNDVYRERDNAQFNDQYLIAPMPYVPSNGLTTPYFLNDPFAIDSRSAHIDEASQVIEYLMSKDAAPELAVRLSQSFFMFPEYNNTGDISIDHLLNSQGTWVNENSGKFSDSVGEISRIIDNEFMELASGNVSIDNFWPKIVRAAEQINSNL</sequence>
<protein>
    <submittedName>
        <fullName evidence="2">Carbohydrate ABC transporter substrate-binding protein</fullName>
    </submittedName>
</protein>
<dbReference type="Gene3D" id="3.40.190.10">
    <property type="entry name" value="Periplasmic binding protein-like II"/>
    <property type="match status" value="1"/>
</dbReference>
<dbReference type="PROSITE" id="PS51257">
    <property type="entry name" value="PROKAR_LIPOPROTEIN"/>
    <property type="match status" value="1"/>
</dbReference>
<evidence type="ECO:0000256" key="1">
    <source>
        <dbReference type="ARBA" id="ARBA00008520"/>
    </source>
</evidence>
<dbReference type="PANTHER" id="PTHR43649:SF31">
    <property type="entry name" value="SN-GLYCEROL-3-PHOSPHATE-BINDING PERIPLASMIC PROTEIN UGPB"/>
    <property type="match status" value="1"/>
</dbReference>
<dbReference type="PANTHER" id="PTHR43649">
    <property type="entry name" value="ARABINOSE-BINDING PROTEIN-RELATED"/>
    <property type="match status" value="1"/>
</dbReference>
<keyword evidence="3" id="KW-1185">Reference proteome</keyword>
<evidence type="ECO:0000313" key="2">
    <source>
        <dbReference type="EMBL" id="REK76113.1"/>
    </source>
</evidence>
<name>A0A371PIY4_9BACL</name>
<organism evidence="2 3">
    <name type="scientific">Paenibacillus paeoniae</name>
    <dbReference type="NCBI Taxonomy" id="2292705"/>
    <lineage>
        <taxon>Bacteria</taxon>
        <taxon>Bacillati</taxon>
        <taxon>Bacillota</taxon>
        <taxon>Bacilli</taxon>
        <taxon>Bacillales</taxon>
        <taxon>Paenibacillaceae</taxon>
        <taxon>Paenibacillus</taxon>
    </lineage>
</organism>
<dbReference type="InterPro" id="IPR050490">
    <property type="entry name" value="Bact_solute-bd_prot1"/>
</dbReference>
<dbReference type="SUPFAM" id="SSF53850">
    <property type="entry name" value="Periplasmic binding protein-like II"/>
    <property type="match status" value="1"/>
</dbReference>
<dbReference type="RefSeq" id="WP_116042823.1">
    <property type="nucleotide sequence ID" value="NZ_QUBQ01000001.1"/>
</dbReference>
<dbReference type="EMBL" id="QUBQ01000001">
    <property type="protein sequence ID" value="REK76113.1"/>
    <property type="molecule type" value="Genomic_DNA"/>
</dbReference>
<dbReference type="Proteomes" id="UP000261905">
    <property type="component" value="Unassembled WGS sequence"/>
</dbReference>
<gene>
    <name evidence="2" type="ORF">DX130_03350</name>
</gene>
<proteinExistence type="inferred from homology"/>
<comment type="caution">
    <text evidence="2">The sequence shown here is derived from an EMBL/GenBank/DDBJ whole genome shotgun (WGS) entry which is preliminary data.</text>
</comment>
<comment type="similarity">
    <text evidence="1">Belongs to the bacterial solute-binding protein 1 family.</text>
</comment>
<reference evidence="2 3" key="1">
    <citation type="submission" date="2018-08" db="EMBL/GenBank/DDBJ databases">
        <title>Paenibacillus sp. M4BSY-1, whole genome shotgun sequence.</title>
        <authorList>
            <person name="Tuo L."/>
        </authorList>
    </citation>
    <scope>NUCLEOTIDE SEQUENCE [LARGE SCALE GENOMIC DNA]</scope>
    <source>
        <strain evidence="2 3">M4BSY-1</strain>
    </source>
</reference>
<dbReference type="OrthoDB" id="9808332at2"/>
<evidence type="ECO:0000313" key="3">
    <source>
        <dbReference type="Proteomes" id="UP000261905"/>
    </source>
</evidence>